<dbReference type="InterPro" id="IPR025110">
    <property type="entry name" value="AMP-bd_C"/>
</dbReference>
<evidence type="ECO:0000256" key="1">
    <source>
        <dbReference type="ARBA" id="ARBA00006432"/>
    </source>
</evidence>
<dbReference type="GO" id="GO:0006631">
    <property type="term" value="P:fatty acid metabolic process"/>
    <property type="evidence" value="ECO:0007669"/>
    <property type="project" value="TreeGrafter"/>
</dbReference>
<dbReference type="Proteomes" id="UP001305702">
    <property type="component" value="Chromosome"/>
</dbReference>
<evidence type="ECO:0000313" key="6">
    <source>
        <dbReference type="EMBL" id="WNQ12311.1"/>
    </source>
</evidence>
<organism evidence="6 7">
    <name type="scientific">Paenibacillus aurantius</name>
    <dbReference type="NCBI Taxonomy" id="2918900"/>
    <lineage>
        <taxon>Bacteria</taxon>
        <taxon>Bacillati</taxon>
        <taxon>Bacillota</taxon>
        <taxon>Bacilli</taxon>
        <taxon>Bacillales</taxon>
        <taxon>Paenibacillaceae</taxon>
        <taxon>Paenibacillus</taxon>
    </lineage>
</organism>
<dbReference type="PANTHER" id="PTHR43201:SF5">
    <property type="entry name" value="MEDIUM-CHAIN ACYL-COA LIGASE ACSF2, MITOCHONDRIAL"/>
    <property type="match status" value="1"/>
</dbReference>
<dbReference type="EMBL" id="CP130318">
    <property type="protein sequence ID" value="WNQ12311.1"/>
    <property type="molecule type" value="Genomic_DNA"/>
</dbReference>
<dbReference type="AlphaFoldDB" id="A0AA96RGA1"/>
<evidence type="ECO:0000256" key="3">
    <source>
        <dbReference type="SAM" id="Phobius"/>
    </source>
</evidence>
<dbReference type="PROSITE" id="PS00455">
    <property type="entry name" value="AMP_BINDING"/>
    <property type="match status" value="1"/>
</dbReference>
<name>A0AA96RGA1_9BACL</name>
<keyword evidence="2" id="KW-0436">Ligase</keyword>
<comment type="similarity">
    <text evidence="1">Belongs to the ATP-dependent AMP-binding enzyme family.</text>
</comment>
<protein>
    <submittedName>
        <fullName evidence="6">Class I adenylate-forming enzyme family protein</fullName>
    </submittedName>
</protein>
<evidence type="ECO:0000259" key="4">
    <source>
        <dbReference type="Pfam" id="PF00501"/>
    </source>
</evidence>
<keyword evidence="3" id="KW-0812">Transmembrane</keyword>
<dbReference type="InterPro" id="IPR045851">
    <property type="entry name" value="AMP-bd_C_sf"/>
</dbReference>
<accession>A0AA96RGA1</accession>
<dbReference type="Pfam" id="PF13193">
    <property type="entry name" value="AMP-binding_C"/>
    <property type="match status" value="1"/>
</dbReference>
<dbReference type="InterPro" id="IPR020845">
    <property type="entry name" value="AMP-binding_CS"/>
</dbReference>
<dbReference type="PANTHER" id="PTHR43201">
    <property type="entry name" value="ACYL-COA SYNTHETASE"/>
    <property type="match status" value="1"/>
</dbReference>
<keyword evidence="3" id="KW-0472">Membrane</keyword>
<dbReference type="Gene3D" id="3.30.300.30">
    <property type="match status" value="1"/>
</dbReference>
<evidence type="ECO:0000256" key="2">
    <source>
        <dbReference type="ARBA" id="ARBA00022598"/>
    </source>
</evidence>
<dbReference type="KEGG" id="paun:MJA45_04490"/>
<dbReference type="InterPro" id="IPR000873">
    <property type="entry name" value="AMP-dep_synth/lig_dom"/>
</dbReference>
<dbReference type="InterPro" id="IPR042099">
    <property type="entry name" value="ANL_N_sf"/>
</dbReference>
<proteinExistence type="inferred from homology"/>
<dbReference type="RefSeq" id="WP_315606088.1">
    <property type="nucleotide sequence ID" value="NZ_CP130318.1"/>
</dbReference>
<dbReference type="Gene3D" id="3.40.50.12780">
    <property type="entry name" value="N-terminal domain of ligase-like"/>
    <property type="match status" value="1"/>
</dbReference>
<reference evidence="6 7" key="1">
    <citation type="submission" date="2022-02" db="EMBL/GenBank/DDBJ databases">
        <title>Paenibacillus sp. MBLB1776 Whole Genome Shotgun Sequencing.</title>
        <authorList>
            <person name="Hwang C.Y."/>
            <person name="Cho E.-S."/>
            <person name="Seo M.-J."/>
        </authorList>
    </citation>
    <scope>NUCLEOTIDE SEQUENCE [LARGE SCALE GENOMIC DNA]</scope>
    <source>
        <strain evidence="6 7">MBLB1776</strain>
    </source>
</reference>
<dbReference type="Pfam" id="PF00501">
    <property type="entry name" value="AMP-binding"/>
    <property type="match status" value="1"/>
</dbReference>
<dbReference type="GO" id="GO:0031956">
    <property type="term" value="F:medium-chain fatty acid-CoA ligase activity"/>
    <property type="evidence" value="ECO:0007669"/>
    <property type="project" value="TreeGrafter"/>
</dbReference>
<evidence type="ECO:0000259" key="5">
    <source>
        <dbReference type="Pfam" id="PF13193"/>
    </source>
</evidence>
<feature type="domain" description="AMP-dependent synthetase/ligase" evidence="4">
    <location>
        <begin position="25"/>
        <end position="445"/>
    </location>
</feature>
<keyword evidence="7" id="KW-1185">Reference proteome</keyword>
<evidence type="ECO:0000313" key="7">
    <source>
        <dbReference type="Proteomes" id="UP001305702"/>
    </source>
</evidence>
<dbReference type="SUPFAM" id="SSF56801">
    <property type="entry name" value="Acetyl-CoA synthetase-like"/>
    <property type="match status" value="1"/>
</dbReference>
<sequence length="592" mass="64353">MIGRYKEHEGRIKGLAPRSLPGLLAERAAKSPEDTAYLFPETEQAYTWSSVWKEVQSLACGLLELPVRKGDRVALLMTGRMEMVLSLYAAGCIGAVAVPLNAYSRKKELRAYLEDARPAVLILGREGHGQHYPALLREMIRESMTDGEDLSWLPSRVYVLGEDPAACAPFRPFAELTAAGRGADTREPFLAACRSVHEDDPLVLLYTSGTTGTPKAVLRSAASFLPPARNKGIAGEWAARVTDRLTRGFPVLNLLPLYHLGGFGTILTNLHTCSIPIVMLRHYHPGRALAQLSACRCRVLIGTPYMIQRMVASPERASYDLRPLLGVVFTSAAVTANVLRKVIEELELSFFLVSYGSSEAGSVSNGACFLPNRSRPLLSILYRLLKAAGLLSGMVKPEAFEGTAGSLAGKIEKGVELRILHPETGRLQPPYEPGEIAVRSHRVMRYAKETGDRPSHTGDGWYRSGDIGYVDGEGNLTISGRLNRLIHRGGEKISPAEIEGVLLGHPEVDEAFVLGLPDELYGEQVCACVVAREGAGLTPDKLRGFAAPQLAAFKLPQTIVFLPELPLSPSGKIAVPEIRAALEGRGEWKKHA</sequence>
<feature type="domain" description="AMP-binding enzyme C-terminal" evidence="5">
    <location>
        <begin position="497"/>
        <end position="572"/>
    </location>
</feature>
<feature type="transmembrane region" description="Helical" evidence="3">
    <location>
        <begin position="85"/>
        <end position="103"/>
    </location>
</feature>
<keyword evidence="3" id="KW-1133">Transmembrane helix</keyword>
<gene>
    <name evidence="6" type="ORF">MJA45_04490</name>
</gene>